<gene>
    <name evidence="2" type="ORF">GCM10022280_02260</name>
</gene>
<keyword evidence="1" id="KW-1133">Transmembrane helix</keyword>
<keyword evidence="1" id="KW-0812">Transmembrane</keyword>
<comment type="caution">
    <text evidence="2">The sequence shown here is derived from an EMBL/GenBank/DDBJ whole genome shotgun (WGS) entry which is preliminary data.</text>
</comment>
<accession>A0ABP7SAQ2</accession>
<keyword evidence="3" id="KW-1185">Reference proteome</keyword>
<dbReference type="RefSeq" id="WP_344705556.1">
    <property type="nucleotide sequence ID" value="NZ_BAABBQ010000001.1"/>
</dbReference>
<reference evidence="3" key="1">
    <citation type="journal article" date="2019" name="Int. J. Syst. Evol. Microbiol.">
        <title>The Global Catalogue of Microorganisms (GCM) 10K type strain sequencing project: providing services to taxonomists for standard genome sequencing and annotation.</title>
        <authorList>
            <consortium name="The Broad Institute Genomics Platform"/>
            <consortium name="The Broad Institute Genome Sequencing Center for Infectious Disease"/>
            <person name="Wu L."/>
            <person name="Ma J."/>
        </authorList>
    </citation>
    <scope>NUCLEOTIDE SEQUENCE [LARGE SCALE GENOMIC DNA]</scope>
    <source>
        <strain evidence="3">JCM 17563</strain>
    </source>
</reference>
<sequence length="66" mass="7215">MLTLDRIRVALAGVAVGLMIAVFYLRGLRTDGDLLDELRDGALLFVVISLGLSLWQSRKAKRQSAA</sequence>
<proteinExistence type="predicted"/>
<feature type="transmembrane region" description="Helical" evidence="1">
    <location>
        <begin position="38"/>
        <end position="55"/>
    </location>
</feature>
<evidence type="ECO:0000313" key="3">
    <source>
        <dbReference type="Proteomes" id="UP001500235"/>
    </source>
</evidence>
<name>A0ABP7SAQ2_9SPHN</name>
<organism evidence="2 3">
    <name type="scientific">Sphingomonas swuensis</name>
    <dbReference type="NCBI Taxonomy" id="977800"/>
    <lineage>
        <taxon>Bacteria</taxon>
        <taxon>Pseudomonadati</taxon>
        <taxon>Pseudomonadota</taxon>
        <taxon>Alphaproteobacteria</taxon>
        <taxon>Sphingomonadales</taxon>
        <taxon>Sphingomonadaceae</taxon>
        <taxon>Sphingomonas</taxon>
    </lineage>
</organism>
<dbReference type="EMBL" id="BAABBQ010000001">
    <property type="protein sequence ID" value="GAA4009000.1"/>
    <property type="molecule type" value="Genomic_DNA"/>
</dbReference>
<keyword evidence="1" id="KW-0472">Membrane</keyword>
<protein>
    <submittedName>
        <fullName evidence="2">Uncharacterized protein</fullName>
    </submittedName>
</protein>
<evidence type="ECO:0000256" key="1">
    <source>
        <dbReference type="SAM" id="Phobius"/>
    </source>
</evidence>
<dbReference type="Proteomes" id="UP001500235">
    <property type="component" value="Unassembled WGS sequence"/>
</dbReference>
<evidence type="ECO:0000313" key="2">
    <source>
        <dbReference type="EMBL" id="GAA4009000.1"/>
    </source>
</evidence>
<feature type="transmembrane region" description="Helical" evidence="1">
    <location>
        <begin position="7"/>
        <end position="26"/>
    </location>
</feature>